<dbReference type="PANTHER" id="PTHR34314">
    <property type="entry name" value="CRENARCHAEAL PROTEIN, PUTATIVE-RELATED"/>
    <property type="match status" value="1"/>
</dbReference>
<accession>A0A7C5QCP9</accession>
<name>A0A7C5QCP9_CALS0</name>
<gene>
    <name evidence="2" type="ORF">ENM11_02485</name>
</gene>
<protein>
    <recommendedName>
        <fullName evidence="3">DUF3782 domain-containing protein</fullName>
    </recommendedName>
</protein>
<feature type="coiled-coil region" evidence="1">
    <location>
        <begin position="137"/>
        <end position="187"/>
    </location>
</feature>
<sequence>MAGKLRREFIELLEKDEEFRYTVAGYLGLSEILKELKNLREGQSKLWEEVRSFRERQEAKRVWNYVSTAFSELKSALGVTFEMRTAAYIELILYEMGYVGARVEKKCILHKDEILEIDLFSENPLVVGEVIALLKDAASASREVEKLLTRVRAVEEKYGLRPVLTVLSVATASKQAAEKLVEEAERHGFRLVLGKEIEEALQI</sequence>
<comment type="caution">
    <text evidence="2">The sequence shown here is derived from an EMBL/GenBank/DDBJ whole genome shotgun (WGS) entry which is preliminary data.</text>
</comment>
<reference evidence="2" key="1">
    <citation type="journal article" date="2020" name="mSystems">
        <title>Genome- and Community-Level Interaction Insights into Carbon Utilization and Element Cycling Functions of Hydrothermarchaeota in Hydrothermal Sediment.</title>
        <authorList>
            <person name="Zhou Z."/>
            <person name="Liu Y."/>
            <person name="Xu W."/>
            <person name="Pan J."/>
            <person name="Luo Z.H."/>
            <person name="Li M."/>
        </authorList>
    </citation>
    <scope>NUCLEOTIDE SEQUENCE [LARGE SCALE GENOMIC DNA]</scope>
    <source>
        <strain evidence="2">SpSt-1056</strain>
    </source>
</reference>
<dbReference type="EMBL" id="DRWN01000022">
    <property type="protein sequence ID" value="HHK68008.1"/>
    <property type="molecule type" value="Genomic_DNA"/>
</dbReference>
<evidence type="ECO:0000313" key="2">
    <source>
        <dbReference type="EMBL" id="HHK68008.1"/>
    </source>
</evidence>
<dbReference type="AlphaFoldDB" id="A0A7C5QCP9"/>
<dbReference type="PANTHER" id="PTHR34314:SF6">
    <property type="entry name" value="DUF3782 DOMAIN-CONTAINING PROTEIN"/>
    <property type="match status" value="1"/>
</dbReference>
<evidence type="ECO:0000256" key="1">
    <source>
        <dbReference type="SAM" id="Coils"/>
    </source>
</evidence>
<proteinExistence type="predicted"/>
<organism evidence="2">
    <name type="scientific">Caldiarchaeum subterraneum</name>
    <dbReference type="NCBI Taxonomy" id="311458"/>
    <lineage>
        <taxon>Archaea</taxon>
        <taxon>Nitrososphaerota</taxon>
        <taxon>Candidatus Caldarchaeales</taxon>
        <taxon>Candidatus Caldarchaeaceae</taxon>
        <taxon>Candidatus Caldarchaeum</taxon>
    </lineage>
</organism>
<keyword evidence="1" id="KW-0175">Coiled coil</keyword>
<evidence type="ECO:0008006" key="3">
    <source>
        <dbReference type="Google" id="ProtNLM"/>
    </source>
</evidence>